<gene>
    <name evidence="5" type="primary">iolG</name>
    <name evidence="5" type="ORF">GJU41_09870</name>
</gene>
<proteinExistence type="inferred from homology"/>
<comment type="similarity">
    <text evidence="1">Belongs to the Gfo/Idh/MocA family.</text>
</comment>
<dbReference type="FunFam" id="3.30.360.10:FF:000023">
    <property type="entry name" value="Inositol 2-dehydrogenase"/>
    <property type="match status" value="1"/>
</dbReference>
<dbReference type="GO" id="GO:0000166">
    <property type="term" value="F:nucleotide binding"/>
    <property type="evidence" value="ECO:0007669"/>
    <property type="project" value="InterPro"/>
</dbReference>
<dbReference type="Pfam" id="PF22725">
    <property type="entry name" value="GFO_IDH_MocA_C3"/>
    <property type="match status" value="1"/>
</dbReference>
<dbReference type="GO" id="GO:0050112">
    <property type="term" value="F:inositol 2-dehydrogenase (NAD+) activity"/>
    <property type="evidence" value="ECO:0007669"/>
    <property type="project" value="UniProtKB-EC"/>
</dbReference>
<dbReference type="EC" id="1.1.1.18" evidence="5"/>
<evidence type="ECO:0000259" key="4">
    <source>
        <dbReference type="Pfam" id="PF22725"/>
    </source>
</evidence>
<protein>
    <submittedName>
        <fullName evidence="5">Inositol 2-dehydrogenase</fullName>
        <ecNumber evidence="5">1.1.1.18</ecNumber>
    </submittedName>
</protein>
<dbReference type="InterPro" id="IPR036291">
    <property type="entry name" value="NAD(P)-bd_dom_sf"/>
</dbReference>
<keyword evidence="6" id="KW-1185">Reference proteome</keyword>
<sequence>MSKLTIGIIGIGRIGKLHAENLLRHPLATVKSISDVRAESLKEWASSAGINHVTNDYQELLIDSEIDAVFICSPTSTHTDIIKEAAKAGKHIFCEKPISLTYDHSLNALEAVEEAGVKLQVGFNRRFDHNFKKIYETVKSGTIGTPHIVKITSRDPEPPSEQYIQTSGGMFMDMSIHDFDMARYVTGSEVEEVYVQGASLIDPVFSEYGDTDTAVMTLKFSNGAIGVIDNSRKAVYGYDQRVEVFGSLGSAAVQNDVPTTIEISTSEGVYRDKPKHFFLERYQDSYVQEINAFIESILSDSPIACSGLDGLKAEQIAKAAKESYETGKPVKLESGIQVKR</sequence>
<dbReference type="InterPro" id="IPR000683">
    <property type="entry name" value="Gfo/Idh/MocA-like_OxRdtase_N"/>
</dbReference>
<dbReference type="RefSeq" id="WP_154318487.1">
    <property type="nucleotide sequence ID" value="NZ_CAJGAA010000002.1"/>
</dbReference>
<evidence type="ECO:0000313" key="5">
    <source>
        <dbReference type="EMBL" id="MRX54280.1"/>
    </source>
</evidence>
<dbReference type="Gene3D" id="3.40.50.720">
    <property type="entry name" value="NAD(P)-binding Rossmann-like Domain"/>
    <property type="match status" value="1"/>
</dbReference>
<evidence type="ECO:0000313" key="6">
    <source>
        <dbReference type="Proteomes" id="UP000441585"/>
    </source>
</evidence>
<dbReference type="SUPFAM" id="SSF55347">
    <property type="entry name" value="Glyceraldehyde-3-phosphate dehydrogenase-like, C-terminal domain"/>
    <property type="match status" value="1"/>
</dbReference>
<evidence type="ECO:0000256" key="1">
    <source>
        <dbReference type="ARBA" id="ARBA00010928"/>
    </source>
</evidence>
<keyword evidence="2 5" id="KW-0560">Oxidoreductase</keyword>
<dbReference type="SUPFAM" id="SSF51735">
    <property type="entry name" value="NAD(P)-binding Rossmann-fold domains"/>
    <property type="match status" value="1"/>
</dbReference>
<dbReference type="InterPro" id="IPR055170">
    <property type="entry name" value="GFO_IDH_MocA-like_dom"/>
</dbReference>
<dbReference type="Pfam" id="PF01408">
    <property type="entry name" value="GFO_IDH_MocA"/>
    <property type="match status" value="1"/>
</dbReference>
<dbReference type="InterPro" id="IPR030827">
    <property type="entry name" value="Myo_inos_IolG"/>
</dbReference>
<evidence type="ECO:0000259" key="3">
    <source>
        <dbReference type="Pfam" id="PF01408"/>
    </source>
</evidence>
<dbReference type="EMBL" id="WKKF01000002">
    <property type="protein sequence ID" value="MRX54280.1"/>
    <property type="molecule type" value="Genomic_DNA"/>
</dbReference>
<dbReference type="PANTHER" id="PTHR42840:SF3">
    <property type="entry name" value="BINDING ROSSMANN FOLD OXIDOREDUCTASE, PUTATIVE (AFU_ORTHOLOGUE AFUA_2G10240)-RELATED"/>
    <property type="match status" value="1"/>
</dbReference>
<feature type="domain" description="GFO/IDH/MocA-like oxidoreductase" evidence="4">
    <location>
        <begin position="131"/>
        <end position="251"/>
    </location>
</feature>
<reference evidence="5 6" key="1">
    <citation type="submission" date="2019-11" db="EMBL/GenBank/DDBJ databases">
        <title>Bacillus idriensis genome.</title>
        <authorList>
            <person name="Konopka E.N."/>
            <person name="Newman J.D."/>
        </authorList>
    </citation>
    <scope>NUCLEOTIDE SEQUENCE [LARGE SCALE GENOMIC DNA]</scope>
    <source>
        <strain evidence="5 6">DSM 19097</strain>
    </source>
</reference>
<accession>A0A6I2M7V4</accession>
<organism evidence="5 6">
    <name type="scientific">Metabacillus idriensis</name>
    <dbReference type="NCBI Taxonomy" id="324768"/>
    <lineage>
        <taxon>Bacteria</taxon>
        <taxon>Bacillati</taxon>
        <taxon>Bacillota</taxon>
        <taxon>Bacilli</taxon>
        <taxon>Bacillales</taxon>
        <taxon>Bacillaceae</taxon>
        <taxon>Metabacillus</taxon>
    </lineage>
</organism>
<dbReference type="Gene3D" id="3.30.360.10">
    <property type="entry name" value="Dihydrodipicolinate Reductase, domain 2"/>
    <property type="match status" value="1"/>
</dbReference>
<comment type="caution">
    <text evidence="5">The sequence shown here is derived from an EMBL/GenBank/DDBJ whole genome shotgun (WGS) entry which is preliminary data.</text>
</comment>
<dbReference type="PANTHER" id="PTHR42840">
    <property type="entry name" value="NAD(P)-BINDING ROSSMANN-FOLD SUPERFAMILY PROTEIN-RELATED"/>
    <property type="match status" value="1"/>
</dbReference>
<name>A0A6I2M7V4_9BACI</name>
<dbReference type="NCBIfam" id="TIGR04380">
    <property type="entry name" value="myo_inos_iolG"/>
    <property type="match status" value="1"/>
</dbReference>
<dbReference type="AlphaFoldDB" id="A0A6I2M7V4"/>
<dbReference type="Proteomes" id="UP000441585">
    <property type="component" value="Unassembled WGS sequence"/>
</dbReference>
<feature type="domain" description="Gfo/Idh/MocA-like oxidoreductase N-terminal" evidence="3">
    <location>
        <begin position="5"/>
        <end position="123"/>
    </location>
</feature>
<evidence type="ECO:0000256" key="2">
    <source>
        <dbReference type="ARBA" id="ARBA00023002"/>
    </source>
</evidence>